<gene>
    <name evidence="1" type="ORF">DPEC_G00308600</name>
</gene>
<protein>
    <submittedName>
        <fullName evidence="1">Uncharacterized protein</fullName>
    </submittedName>
</protein>
<reference evidence="1" key="1">
    <citation type="submission" date="2021-05" db="EMBL/GenBank/DDBJ databases">
        <authorList>
            <person name="Pan Q."/>
            <person name="Jouanno E."/>
            <person name="Zahm M."/>
            <person name="Klopp C."/>
            <person name="Cabau C."/>
            <person name="Louis A."/>
            <person name="Berthelot C."/>
            <person name="Parey E."/>
            <person name="Roest Crollius H."/>
            <person name="Montfort J."/>
            <person name="Robinson-Rechavi M."/>
            <person name="Bouchez O."/>
            <person name="Lampietro C."/>
            <person name="Lopez Roques C."/>
            <person name="Donnadieu C."/>
            <person name="Postlethwait J."/>
            <person name="Bobe J."/>
            <person name="Dillon D."/>
            <person name="Chandos A."/>
            <person name="von Hippel F."/>
            <person name="Guiguen Y."/>
        </authorList>
    </citation>
    <scope>NUCLEOTIDE SEQUENCE</scope>
    <source>
        <strain evidence="1">YG-Jan2019</strain>
    </source>
</reference>
<proteinExistence type="predicted"/>
<organism evidence="1 2">
    <name type="scientific">Dallia pectoralis</name>
    <name type="common">Alaska blackfish</name>
    <dbReference type="NCBI Taxonomy" id="75939"/>
    <lineage>
        <taxon>Eukaryota</taxon>
        <taxon>Metazoa</taxon>
        <taxon>Chordata</taxon>
        <taxon>Craniata</taxon>
        <taxon>Vertebrata</taxon>
        <taxon>Euteleostomi</taxon>
        <taxon>Actinopterygii</taxon>
        <taxon>Neopterygii</taxon>
        <taxon>Teleostei</taxon>
        <taxon>Protacanthopterygii</taxon>
        <taxon>Esociformes</taxon>
        <taxon>Umbridae</taxon>
        <taxon>Dallia</taxon>
    </lineage>
</organism>
<comment type="caution">
    <text evidence="1">The sequence shown here is derived from an EMBL/GenBank/DDBJ whole genome shotgun (WGS) entry which is preliminary data.</text>
</comment>
<evidence type="ECO:0000313" key="1">
    <source>
        <dbReference type="EMBL" id="KAJ7989834.1"/>
    </source>
</evidence>
<dbReference type="Proteomes" id="UP001157502">
    <property type="component" value="Chromosome 29"/>
</dbReference>
<sequence length="115" mass="12809">MRFTILLSLSCALPTVPMCAIAFHLVFKPTYLQQFFLFISTLMSRQHAKLTDPIIHLAGFGSVLSAAQPPAESQPIARAQQQPKTGLTAMRQNQLDPEKIIDGHLLSIDDLQDHR</sequence>
<accession>A0ACC2FER0</accession>
<dbReference type="EMBL" id="CM055756">
    <property type="protein sequence ID" value="KAJ7989834.1"/>
    <property type="molecule type" value="Genomic_DNA"/>
</dbReference>
<evidence type="ECO:0000313" key="2">
    <source>
        <dbReference type="Proteomes" id="UP001157502"/>
    </source>
</evidence>
<name>A0ACC2FER0_DALPE</name>
<keyword evidence="2" id="KW-1185">Reference proteome</keyword>